<gene>
    <name evidence="2" type="ORF">C7C56_019495</name>
</gene>
<dbReference type="GO" id="GO:0008168">
    <property type="term" value="F:methyltransferase activity"/>
    <property type="evidence" value="ECO:0007669"/>
    <property type="project" value="UniProtKB-KW"/>
</dbReference>
<proteinExistence type="predicted"/>
<keyword evidence="3" id="KW-1185">Reference proteome</keyword>
<evidence type="ECO:0000313" key="2">
    <source>
        <dbReference type="EMBL" id="PWF44344.1"/>
    </source>
</evidence>
<dbReference type="CDD" id="cd02440">
    <property type="entry name" value="AdoMet_MTases"/>
    <property type="match status" value="1"/>
</dbReference>
<protein>
    <submittedName>
        <fullName evidence="2">Class I SAM-dependent methyltransferase</fullName>
    </submittedName>
</protein>
<sequence>MTNLAHAPSTDAFEACACYLCGANAADPLVTGEDDLTGKPGRFSFVRCRQCGLAYQSPRLTLDWVKLYYDDEYIAHRKKTDWGWLTPFYEKSMRKHDLSKLALVDRALKLEPGRRVLDIGCAAGTFLRELIARDKIAATGVDFKDLSHLPTLNGVDFRCGLLSEQSLAPRGFSLITMWHFLEHDYDPNATLARCRDLLADDGRLVIEVPRLDSLSYKLYGARWPGLQAPQHTALYSKATLMAMAEKQGLEVVEYLPWGAFPSYFYLFAGAAFKLLRGRGLNLDRAILPYFLGQILLSPVLLFERRLNLAMQTIICRRAQ</sequence>
<dbReference type="PANTHER" id="PTHR43861:SF6">
    <property type="entry name" value="METHYLTRANSFERASE TYPE 11"/>
    <property type="match status" value="1"/>
</dbReference>
<comment type="caution">
    <text evidence="2">The sequence shown here is derived from an EMBL/GenBank/DDBJ whole genome shotgun (WGS) entry which is preliminary data.</text>
</comment>
<dbReference type="OrthoDB" id="9816564at2"/>
<dbReference type="Pfam" id="PF13489">
    <property type="entry name" value="Methyltransf_23"/>
    <property type="match status" value="1"/>
</dbReference>
<dbReference type="RefSeq" id="WP_106759036.1">
    <property type="nucleotide sequence ID" value="NZ_PXWF02000269.1"/>
</dbReference>
<dbReference type="AlphaFoldDB" id="A0A2U2HGQ1"/>
<organism evidence="2 3">
    <name type="scientific">Massilia glaciei</name>
    <dbReference type="NCBI Taxonomy" id="1524097"/>
    <lineage>
        <taxon>Bacteria</taxon>
        <taxon>Pseudomonadati</taxon>
        <taxon>Pseudomonadota</taxon>
        <taxon>Betaproteobacteria</taxon>
        <taxon>Burkholderiales</taxon>
        <taxon>Oxalobacteraceae</taxon>
        <taxon>Telluria group</taxon>
        <taxon>Massilia</taxon>
    </lineage>
</organism>
<dbReference type="SUPFAM" id="SSF53335">
    <property type="entry name" value="S-adenosyl-L-methionine-dependent methyltransferases"/>
    <property type="match status" value="1"/>
</dbReference>
<dbReference type="EMBL" id="PXWF02000269">
    <property type="protein sequence ID" value="PWF44344.1"/>
    <property type="molecule type" value="Genomic_DNA"/>
</dbReference>
<dbReference type="Proteomes" id="UP000241421">
    <property type="component" value="Unassembled WGS sequence"/>
</dbReference>
<keyword evidence="1" id="KW-1133">Transmembrane helix</keyword>
<accession>A0A2U2HGQ1</accession>
<evidence type="ECO:0000313" key="3">
    <source>
        <dbReference type="Proteomes" id="UP000241421"/>
    </source>
</evidence>
<keyword evidence="2" id="KW-0489">Methyltransferase</keyword>
<name>A0A2U2HGQ1_9BURK</name>
<dbReference type="Gene3D" id="3.40.50.150">
    <property type="entry name" value="Vaccinia Virus protein VP39"/>
    <property type="match status" value="1"/>
</dbReference>
<dbReference type="InterPro" id="IPR029063">
    <property type="entry name" value="SAM-dependent_MTases_sf"/>
</dbReference>
<dbReference type="PANTHER" id="PTHR43861">
    <property type="entry name" value="TRANS-ACONITATE 2-METHYLTRANSFERASE-RELATED"/>
    <property type="match status" value="1"/>
</dbReference>
<feature type="transmembrane region" description="Helical" evidence="1">
    <location>
        <begin position="286"/>
        <end position="302"/>
    </location>
</feature>
<reference evidence="2 3" key="1">
    <citation type="submission" date="2018-04" db="EMBL/GenBank/DDBJ databases">
        <title>Massilia violaceinigra sp. nov., a novel purple-pigmented bacterium isolated from Tianshan glacier, Xinjiang, China.</title>
        <authorList>
            <person name="Wang H."/>
        </authorList>
    </citation>
    <scope>NUCLEOTIDE SEQUENCE [LARGE SCALE GENOMIC DNA]</scope>
    <source>
        <strain evidence="2 3">B448-2</strain>
    </source>
</reference>
<keyword evidence="2" id="KW-0808">Transferase</keyword>
<keyword evidence="1" id="KW-0472">Membrane</keyword>
<keyword evidence="1" id="KW-0812">Transmembrane</keyword>
<dbReference type="GO" id="GO:0032259">
    <property type="term" value="P:methylation"/>
    <property type="evidence" value="ECO:0007669"/>
    <property type="project" value="UniProtKB-KW"/>
</dbReference>
<evidence type="ECO:0000256" key="1">
    <source>
        <dbReference type="SAM" id="Phobius"/>
    </source>
</evidence>